<evidence type="ECO:0000313" key="3">
    <source>
        <dbReference type="EMBL" id="KAK1849120.1"/>
    </source>
</evidence>
<dbReference type="Pfam" id="PF26082">
    <property type="entry name" value="zf-C2H2_AcuF"/>
    <property type="match status" value="1"/>
</dbReference>
<feature type="compositionally biased region" description="Basic and acidic residues" evidence="1">
    <location>
        <begin position="343"/>
        <end position="352"/>
    </location>
</feature>
<reference evidence="3" key="1">
    <citation type="submission" date="2023-01" db="EMBL/GenBank/DDBJ databases">
        <title>Colletotrichum chrysophilum M932 genome sequence.</title>
        <authorList>
            <person name="Baroncelli R."/>
        </authorList>
    </citation>
    <scope>NUCLEOTIDE SEQUENCE</scope>
    <source>
        <strain evidence="3">M932</strain>
    </source>
</reference>
<dbReference type="AlphaFoldDB" id="A0AAD9EHX4"/>
<accession>A0AAD9EHX4</accession>
<dbReference type="Proteomes" id="UP001243330">
    <property type="component" value="Unassembled WGS sequence"/>
</dbReference>
<dbReference type="PANTHER" id="PTHR35391">
    <property type="entry name" value="C2H2-TYPE DOMAIN-CONTAINING PROTEIN-RELATED"/>
    <property type="match status" value="1"/>
</dbReference>
<feature type="compositionally biased region" description="Acidic residues" evidence="1">
    <location>
        <begin position="326"/>
        <end position="336"/>
    </location>
</feature>
<organism evidence="3 4">
    <name type="scientific">Colletotrichum chrysophilum</name>
    <dbReference type="NCBI Taxonomy" id="1836956"/>
    <lineage>
        <taxon>Eukaryota</taxon>
        <taxon>Fungi</taxon>
        <taxon>Dikarya</taxon>
        <taxon>Ascomycota</taxon>
        <taxon>Pezizomycotina</taxon>
        <taxon>Sordariomycetes</taxon>
        <taxon>Hypocreomycetidae</taxon>
        <taxon>Glomerellales</taxon>
        <taxon>Glomerellaceae</taxon>
        <taxon>Colletotrichum</taxon>
        <taxon>Colletotrichum gloeosporioides species complex</taxon>
    </lineage>
</organism>
<gene>
    <name evidence="3" type="ORF">CCHR01_08232</name>
</gene>
<sequence>MLLRRQRPRGRVRSLSVDFQPETASPDITNVGDKFPKAKDKPWLLRRLGNAVTLRRLRIQYRQKHHNSLSQEPTTDGKEDTATSKATTFVEGESPPEAPYASSAFSAATSLLSCYSSEHGGRQIPELTRLTYNGIKLEYNKSFECPFCYTIQKVADQWEWKKHVFWDLQPYVCTFEECVQSSDLFDSRASWFDHQMKMHYCFWSCLFCSSNLHSEEDLQRHLNDSHPGKVTRNQFPMISEACKRLRTEFDEFSCPFCSSWMSNDPQSNNIKAFSRHEARHLQQISLEALPIYIEGLEVEFVPESLRNTPEEEELESEEIAGIQESTPEEQGQETEDPQVKGVTSKDRTDGKQSKAANRIIGRINRGPVKKYVFLWQCVSLSRQLPGFADCLAVPMRSRRDTRRA</sequence>
<dbReference type="SMART" id="SM00355">
    <property type="entry name" value="ZnF_C2H2"/>
    <property type="match status" value="3"/>
</dbReference>
<evidence type="ECO:0000313" key="4">
    <source>
        <dbReference type="Proteomes" id="UP001243330"/>
    </source>
</evidence>
<dbReference type="PROSITE" id="PS00028">
    <property type="entry name" value="ZINC_FINGER_C2H2_1"/>
    <property type="match status" value="1"/>
</dbReference>
<feature type="region of interest" description="Disordered" evidence="1">
    <location>
        <begin position="306"/>
        <end position="357"/>
    </location>
</feature>
<comment type="caution">
    <text evidence="3">The sequence shown here is derived from an EMBL/GenBank/DDBJ whole genome shotgun (WGS) entry which is preliminary data.</text>
</comment>
<keyword evidence="4" id="KW-1185">Reference proteome</keyword>
<dbReference type="PANTHER" id="PTHR35391:SF7">
    <property type="entry name" value="C2H2-TYPE DOMAIN-CONTAINING PROTEIN"/>
    <property type="match status" value="1"/>
</dbReference>
<proteinExistence type="predicted"/>
<dbReference type="InterPro" id="IPR013087">
    <property type="entry name" value="Znf_C2H2_type"/>
</dbReference>
<evidence type="ECO:0000256" key="1">
    <source>
        <dbReference type="SAM" id="MobiDB-lite"/>
    </source>
</evidence>
<evidence type="ECO:0000259" key="2">
    <source>
        <dbReference type="PROSITE" id="PS00028"/>
    </source>
</evidence>
<name>A0AAD9EHX4_9PEZI</name>
<feature type="region of interest" description="Disordered" evidence="1">
    <location>
        <begin position="63"/>
        <end position="83"/>
    </location>
</feature>
<feature type="domain" description="C2H2-type" evidence="2">
    <location>
        <begin position="205"/>
        <end position="226"/>
    </location>
</feature>
<dbReference type="EMBL" id="JAQOWY010000152">
    <property type="protein sequence ID" value="KAK1849120.1"/>
    <property type="molecule type" value="Genomic_DNA"/>
</dbReference>
<dbReference type="InterPro" id="IPR058925">
    <property type="entry name" value="zf-C2H2_AcuF"/>
</dbReference>
<protein>
    <recommendedName>
        <fullName evidence="2">C2H2-type domain-containing protein</fullName>
    </recommendedName>
</protein>